<evidence type="ECO:0000313" key="9">
    <source>
        <dbReference type="EMBL" id="QAT16961.1"/>
    </source>
</evidence>
<keyword evidence="5 7" id="KW-0324">Glycolysis</keyword>
<evidence type="ECO:0000256" key="1">
    <source>
        <dbReference type="ARBA" id="ARBA00004680"/>
    </source>
</evidence>
<comment type="pathway">
    <text evidence="7 8">Carbohydrate biosynthesis; gluconeogenesis.</text>
</comment>
<dbReference type="EC" id="5.3.1.1" evidence="7 8"/>
<dbReference type="InterPro" id="IPR022896">
    <property type="entry name" value="TrioseP_Isoase_bac/euk"/>
</dbReference>
<dbReference type="UniPathway" id="UPA00109">
    <property type="reaction ID" value="UER00189"/>
</dbReference>
<comment type="subunit">
    <text evidence="7 8">Homodimer.</text>
</comment>
<dbReference type="SUPFAM" id="SSF51351">
    <property type="entry name" value="Triosephosphate isomerase (TIM)"/>
    <property type="match status" value="1"/>
</dbReference>
<dbReference type="InterPro" id="IPR013785">
    <property type="entry name" value="Aldolase_TIM"/>
</dbReference>
<dbReference type="InterPro" id="IPR000652">
    <property type="entry name" value="Triosephosphate_isomerase"/>
</dbReference>
<feature type="binding site" evidence="7">
    <location>
        <begin position="234"/>
        <end position="235"/>
    </location>
    <ligand>
        <name>substrate</name>
    </ligand>
</feature>
<keyword evidence="6 7" id="KW-0413">Isomerase</keyword>
<comment type="pathway">
    <text evidence="1 7 8">Carbohydrate degradation; glycolysis; D-glyceraldehyde 3-phosphate from glycerone phosphate: step 1/1.</text>
</comment>
<dbReference type="RefSeq" id="WP_128699603.1">
    <property type="nucleotide sequence ID" value="NZ_CP019384.1"/>
</dbReference>
<dbReference type="GO" id="GO:0019563">
    <property type="term" value="P:glycerol catabolic process"/>
    <property type="evidence" value="ECO:0007669"/>
    <property type="project" value="TreeGrafter"/>
</dbReference>
<feature type="binding site" evidence="7">
    <location>
        <position position="173"/>
    </location>
    <ligand>
        <name>substrate</name>
    </ligand>
</feature>
<dbReference type="AlphaFoldDB" id="A0A410P4F6"/>
<evidence type="ECO:0000313" key="10">
    <source>
        <dbReference type="Proteomes" id="UP000287243"/>
    </source>
</evidence>
<proteinExistence type="inferred from homology"/>
<comment type="similarity">
    <text evidence="2 7 8">Belongs to the triosephosphate isomerase family.</text>
</comment>
<dbReference type="InterPro" id="IPR020861">
    <property type="entry name" value="Triosephosphate_isomerase_AS"/>
</dbReference>
<dbReference type="GO" id="GO:0006096">
    <property type="term" value="P:glycolytic process"/>
    <property type="evidence" value="ECO:0007669"/>
    <property type="project" value="UniProtKB-UniRule"/>
</dbReference>
<feature type="binding site" evidence="7">
    <location>
        <begin position="9"/>
        <end position="11"/>
    </location>
    <ligand>
        <name>substrate</name>
    </ligand>
</feature>
<feature type="active site" description="Proton acceptor" evidence="7">
    <location>
        <position position="167"/>
    </location>
</feature>
<comment type="function">
    <text evidence="7">Involved in the gluconeogenesis. Catalyzes stereospecifically the conversion of dihydroxyacetone phosphate (DHAP) to D-glyceraldehyde-3-phosphate (G3P).</text>
</comment>
<name>A0A410P4F6_VELA1</name>
<dbReference type="FunFam" id="3.20.20.70:FF:000016">
    <property type="entry name" value="Triosephosphate isomerase"/>
    <property type="match status" value="1"/>
</dbReference>
<dbReference type="HAMAP" id="MF_00147_B">
    <property type="entry name" value="TIM_B"/>
    <property type="match status" value="1"/>
</dbReference>
<sequence>MRKIIIAGNWKMNKTTVEAIELANGLKRDLYDIDAIGIIVCPPFTAIDEVAEVVYQTNIGLGAQNMHWEDAGAFTGEVSAPMLKELGCGYVILGHSERRQYFHETNETVNKKLKSALKHGLTPIVCVGESLEEREAGRTFDVIRDHVTNSLKGLDKEEIKKVIIAYEPVWAIGTGKTATPDQAQEVHRFIRDLLEKAYTREIADEITIQYGGSVKPGNIKELISQKDIDGALVGGASLDVKSFAEIVKGAQVSK</sequence>
<dbReference type="CDD" id="cd00311">
    <property type="entry name" value="TIM"/>
    <property type="match status" value="1"/>
</dbReference>
<dbReference type="EMBL" id="CP019384">
    <property type="protein sequence ID" value="QAT16961.1"/>
    <property type="molecule type" value="Genomic_DNA"/>
</dbReference>
<dbReference type="PANTHER" id="PTHR21139">
    <property type="entry name" value="TRIOSEPHOSPHATE ISOMERASE"/>
    <property type="match status" value="1"/>
</dbReference>
<evidence type="ECO:0000256" key="8">
    <source>
        <dbReference type="RuleBase" id="RU363013"/>
    </source>
</evidence>
<evidence type="ECO:0000256" key="7">
    <source>
        <dbReference type="HAMAP-Rule" id="MF_00147"/>
    </source>
</evidence>
<accession>A0A410P4F6</accession>
<gene>
    <name evidence="7" type="primary">tpiA</name>
    <name evidence="9" type="ORF">BU251_04060</name>
</gene>
<dbReference type="InterPro" id="IPR035990">
    <property type="entry name" value="TIM_sf"/>
</dbReference>
<dbReference type="GO" id="GO:0005829">
    <property type="term" value="C:cytosol"/>
    <property type="evidence" value="ECO:0007669"/>
    <property type="project" value="TreeGrafter"/>
</dbReference>
<keyword evidence="4 7" id="KW-0963">Cytoplasm</keyword>
<keyword evidence="10" id="KW-1185">Reference proteome</keyword>
<evidence type="ECO:0000256" key="4">
    <source>
        <dbReference type="ARBA" id="ARBA00022490"/>
    </source>
</evidence>
<dbReference type="PROSITE" id="PS00171">
    <property type="entry name" value="TIM_1"/>
    <property type="match status" value="1"/>
</dbReference>
<dbReference type="Pfam" id="PF00121">
    <property type="entry name" value="TIM"/>
    <property type="match status" value="1"/>
</dbReference>
<dbReference type="GO" id="GO:0006094">
    <property type="term" value="P:gluconeogenesis"/>
    <property type="evidence" value="ECO:0007669"/>
    <property type="project" value="UniProtKB-UniRule"/>
</dbReference>
<dbReference type="OrthoDB" id="9809429at2"/>
<keyword evidence="3 7" id="KW-0312">Gluconeogenesis</keyword>
<evidence type="ECO:0000256" key="5">
    <source>
        <dbReference type="ARBA" id="ARBA00023152"/>
    </source>
</evidence>
<evidence type="ECO:0000256" key="6">
    <source>
        <dbReference type="ARBA" id="ARBA00023235"/>
    </source>
</evidence>
<organism evidence="9 10">
    <name type="scientific">Velamenicoccus archaeovorus</name>
    <dbReference type="NCBI Taxonomy" id="1930593"/>
    <lineage>
        <taxon>Bacteria</taxon>
        <taxon>Pseudomonadati</taxon>
        <taxon>Candidatus Omnitrophota</taxon>
        <taxon>Candidatus Velamenicoccus</taxon>
    </lineage>
</organism>
<feature type="active site" description="Electrophile" evidence="7">
    <location>
        <position position="95"/>
    </location>
</feature>
<dbReference type="Gene3D" id="3.20.20.70">
    <property type="entry name" value="Aldolase class I"/>
    <property type="match status" value="1"/>
</dbReference>
<reference evidence="9 10" key="1">
    <citation type="submission" date="2017-01" db="EMBL/GenBank/DDBJ databases">
        <title>First insights into the biology of 'candidatus Vampirococcus archaeovorus'.</title>
        <authorList>
            <person name="Kizina J."/>
            <person name="Jordan S."/>
            <person name="Stueber K."/>
            <person name="Reinhardt R."/>
            <person name="Harder J."/>
        </authorList>
    </citation>
    <scope>NUCLEOTIDE SEQUENCE [LARGE SCALE GENOMIC DNA]</scope>
    <source>
        <strain evidence="9 10">LiM</strain>
    </source>
</reference>
<dbReference type="GO" id="GO:0046166">
    <property type="term" value="P:glyceraldehyde-3-phosphate biosynthetic process"/>
    <property type="evidence" value="ECO:0007669"/>
    <property type="project" value="TreeGrafter"/>
</dbReference>
<feature type="binding site" evidence="7">
    <location>
        <position position="213"/>
    </location>
    <ligand>
        <name>substrate</name>
    </ligand>
</feature>
<dbReference type="NCBIfam" id="TIGR00419">
    <property type="entry name" value="tim"/>
    <property type="match status" value="1"/>
</dbReference>
<dbReference type="UniPathway" id="UPA00138"/>
<dbReference type="PROSITE" id="PS51440">
    <property type="entry name" value="TIM_2"/>
    <property type="match status" value="1"/>
</dbReference>
<evidence type="ECO:0000256" key="2">
    <source>
        <dbReference type="ARBA" id="ARBA00007422"/>
    </source>
</evidence>
<dbReference type="GO" id="GO:0004807">
    <property type="term" value="F:triose-phosphate isomerase activity"/>
    <property type="evidence" value="ECO:0007669"/>
    <property type="project" value="UniProtKB-UniRule"/>
</dbReference>
<dbReference type="PANTHER" id="PTHR21139:SF42">
    <property type="entry name" value="TRIOSEPHOSPHATE ISOMERASE"/>
    <property type="match status" value="1"/>
</dbReference>
<protein>
    <recommendedName>
        <fullName evidence="7 8">Triosephosphate isomerase</fullName>
        <shortName evidence="7">TIM</shortName>
        <shortName evidence="7">TPI</shortName>
        <ecNumber evidence="7 8">5.3.1.1</ecNumber>
    </recommendedName>
    <alternativeName>
        <fullName evidence="7">Triose-phosphate isomerase</fullName>
    </alternativeName>
</protein>
<comment type="catalytic activity">
    <reaction evidence="7 8">
        <text>D-glyceraldehyde 3-phosphate = dihydroxyacetone phosphate</text>
        <dbReference type="Rhea" id="RHEA:18585"/>
        <dbReference type="ChEBI" id="CHEBI:57642"/>
        <dbReference type="ChEBI" id="CHEBI:59776"/>
        <dbReference type="EC" id="5.3.1.1"/>
    </reaction>
</comment>
<evidence type="ECO:0000256" key="3">
    <source>
        <dbReference type="ARBA" id="ARBA00022432"/>
    </source>
</evidence>
<comment type="subcellular location">
    <subcellularLocation>
        <location evidence="7 8">Cytoplasm</location>
    </subcellularLocation>
</comment>
<dbReference type="KEGG" id="vai:BU251_04060"/>
<dbReference type="Proteomes" id="UP000287243">
    <property type="component" value="Chromosome"/>
</dbReference>